<dbReference type="InterPro" id="IPR009057">
    <property type="entry name" value="Homeodomain-like_sf"/>
</dbReference>
<evidence type="ECO:0000256" key="3">
    <source>
        <dbReference type="ARBA" id="ARBA00023163"/>
    </source>
</evidence>
<reference evidence="6 7" key="1">
    <citation type="submission" date="2023-07" db="EMBL/GenBank/DDBJ databases">
        <title>Sequencing the genomes of 1000 actinobacteria strains.</title>
        <authorList>
            <person name="Klenk H.-P."/>
        </authorList>
    </citation>
    <scope>NUCLEOTIDE SEQUENCE [LARGE SCALE GENOMIC DNA]</scope>
    <source>
        <strain evidence="6 7">DSM 15539</strain>
    </source>
</reference>
<evidence type="ECO:0000313" key="6">
    <source>
        <dbReference type="EMBL" id="MDR6938934.1"/>
    </source>
</evidence>
<proteinExistence type="predicted"/>
<dbReference type="RefSeq" id="WP_309955147.1">
    <property type="nucleotide sequence ID" value="NZ_JAVDUJ010000001.1"/>
</dbReference>
<feature type="domain" description="HTH tetR-type" evidence="5">
    <location>
        <begin position="10"/>
        <end position="70"/>
    </location>
</feature>
<feature type="DNA-binding region" description="H-T-H motif" evidence="4">
    <location>
        <begin position="33"/>
        <end position="52"/>
    </location>
</feature>
<dbReference type="PANTHER" id="PTHR30055">
    <property type="entry name" value="HTH-TYPE TRANSCRIPTIONAL REGULATOR RUTR"/>
    <property type="match status" value="1"/>
</dbReference>
<dbReference type="EMBL" id="JAVDUJ010000001">
    <property type="protein sequence ID" value="MDR6938934.1"/>
    <property type="molecule type" value="Genomic_DNA"/>
</dbReference>
<keyword evidence="1" id="KW-0805">Transcription regulation</keyword>
<dbReference type="Proteomes" id="UP001266099">
    <property type="component" value="Unassembled WGS sequence"/>
</dbReference>
<dbReference type="InterPro" id="IPR050109">
    <property type="entry name" value="HTH-type_TetR-like_transc_reg"/>
</dbReference>
<dbReference type="Gene3D" id="1.10.357.10">
    <property type="entry name" value="Tetracycline Repressor, domain 2"/>
    <property type="match status" value="1"/>
</dbReference>
<keyword evidence="7" id="KW-1185">Reference proteome</keyword>
<evidence type="ECO:0000256" key="4">
    <source>
        <dbReference type="PROSITE-ProRule" id="PRU00335"/>
    </source>
</evidence>
<dbReference type="InterPro" id="IPR001647">
    <property type="entry name" value="HTH_TetR"/>
</dbReference>
<sequence>MAGKREAKNAANAQRIMDAGSELFALNNYADVTTNMLAEKAGVSMGTLFRHIGSKAALLVNVIKKTLHQPVPTKRPAVTNELAIEAVLALIEPFVELAVRQPKNVVVFQREVLYGDIDGSDVVQIVHGLEAQIGEIVAELRGVSDPHLAHAVYATIYMDFLQATTENKEMEDLPERMRESVAAIFARWN</sequence>
<comment type="caution">
    <text evidence="6">The sequence shown here is derived from an EMBL/GenBank/DDBJ whole genome shotgun (WGS) entry which is preliminary data.</text>
</comment>
<evidence type="ECO:0000259" key="5">
    <source>
        <dbReference type="PROSITE" id="PS50977"/>
    </source>
</evidence>
<evidence type="ECO:0000256" key="2">
    <source>
        <dbReference type="ARBA" id="ARBA00023125"/>
    </source>
</evidence>
<keyword evidence="3" id="KW-0804">Transcription</keyword>
<dbReference type="PRINTS" id="PR00455">
    <property type="entry name" value="HTHTETR"/>
</dbReference>
<accession>A0ABU1T0P1</accession>
<keyword evidence="2 4" id="KW-0238">DNA-binding</keyword>
<dbReference type="PANTHER" id="PTHR30055:SF238">
    <property type="entry name" value="MYCOFACTOCIN BIOSYNTHESIS TRANSCRIPTIONAL REGULATOR MFTR-RELATED"/>
    <property type="match status" value="1"/>
</dbReference>
<evidence type="ECO:0000256" key="1">
    <source>
        <dbReference type="ARBA" id="ARBA00023015"/>
    </source>
</evidence>
<dbReference type="Pfam" id="PF00440">
    <property type="entry name" value="TetR_N"/>
    <property type="match status" value="1"/>
</dbReference>
<dbReference type="PROSITE" id="PS50977">
    <property type="entry name" value="HTH_TETR_2"/>
    <property type="match status" value="1"/>
</dbReference>
<protein>
    <submittedName>
        <fullName evidence="6">AcrR family transcriptional regulator</fullName>
    </submittedName>
</protein>
<organism evidence="6 7">
    <name type="scientific">Arcanobacterium hippocoleae</name>
    <dbReference type="NCBI Taxonomy" id="149017"/>
    <lineage>
        <taxon>Bacteria</taxon>
        <taxon>Bacillati</taxon>
        <taxon>Actinomycetota</taxon>
        <taxon>Actinomycetes</taxon>
        <taxon>Actinomycetales</taxon>
        <taxon>Actinomycetaceae</taxon>
        <taxon>Arcanobacterium</taxon>
    </lineage>
</organism>
<evidence type="ECO:0000313" key="7">
    <source>
        <dbReference type="Proteomes" id="UP001266099"/>
    </source>
</evidence>
<dbReference type="SUPFAM" id="SSF46689">
    <property type="entry name" value="Homeodomain-like"/>
    <property type="match status" value="1"/>
</dbReference>
<gene>
    <name evidence="6" type="ORF">J2S36_000477</name>
</gene>
<name>A0ABU1T0P1_9ACTO</name>